<feature type="domain" description="PAS" evidence="5">
    <location>
        <begin position="133"/>
        <end position="205"/>
    </location>
</feature>
<dbReference type="PANTHER" id="PTHR47429">
    <property type="entry name" value="PROTEIN TWIN LOV 1"/>
    <property type="match status" value="1"/>
</dbReference>
<protein>
    <submittedName>
        <fullName evidence="7">PAS domain S-box protein</fullName>
    </submittedName>
</protein>
<gene>
    <name evidence="7" type="ORF">EGH21_09970</name>
</gene>
<dbReference type="RefSeq" id="WP_220618325.1">
    <property type="nucleotide sequence ID" value="NZ_RKLR01000003.1"/>
</dbReference>
<evidence type="ECO:0000256" key="3">
    <source>
        <dbReference type="ARBA" id="ARBA00022991"/>
    </source>
</evidence>
<dbReference type="Gene3D" id="3.30.450.20">
    <property type="entry name" value="PAS domain"/>
    <property type="match status" value="2"/>
</dbReference>
<evidence type="ECO:0000259" key="6">
    <source>
        <dbReference type="PROSITE" id="PS50113"/>
    </source>
</evidence>
<dbReference type="InterPro" id="IPR011006">
    <property type="entry name" value="CheY-like_superfamily"/>
</dbReference>
<dbReference type="Proteomes" id="UP001430377">
    <property type="component" value="Unassembled WGS sequence"/>
</dbReference>
<dbReference type="NCBIfam" id="TIGR00229">
    <property type="entry name" value="sensory_box"/>
    <property type="match status" value="2"/>
</dbReference>
<dbReference type="InterPro" id="IPR000700">
    <property type="entry name" value="PAS-assoc_C"/>
</dbReference>
<dbReference type="InterPro" id="IPR005467">
    <property type="entry name" value="His_kinase_dom"/>
</dbReference>
<name>A0AAW4PT62_9EURY</name>
<keyword evidence="3" id="KW-0157">Chromophore</keyword>
<dbReference type="SMART" id="SM00091">
    <property type="entry name" value="PAS"/>
    <property type="match status" value="2"/>
</dbReference>
<evidence type="ECO:0000313" key="8">
    <source>
        <dbReference type="Proteomes" id="UP001430377"/>
    </source>
</evidence>
<dbReference type="Pfam" id="PF08448">
    <property type="entry name" value="PAS_4"/>
    <property type="match status" value="1"/>
</dbReference>
<accession>A0AAW4PT62</accession>
<sequence length="597" mass="65822">MTAPRSTLTAALDGGPERVALLIDNDRNRELLATQLDDFEVLTPESLRDLPQFDVCLVDTATYPRVADQLTERRAEADPLFVPVLLVVGPDAPEHTVQNPPETVDDVLTVPTSTAVFENRLRSLLRIRRQSERLALFNRAIDDALTGITIASAEDDQPLQYVNDAFVEMTGYERSEILGRNCRFLQGPETDPEPVREMREAIDRGEGVTVELRNYRRDGTMFWNHVEIAPVFGPSGLTHFVGFQQDITERVEQARTLRQYEQIVRAAGDPIYSLDADLRFTLSNEATADLCDRAPGELTGEHVRTVLGRTHAAALSGAILELADAGASQTTIETTIRDAEGRDRKFQTAVAMNPASEFDGVVCVSRDVTSHRERESRLSVLDRVLRHNLRNKLHVVLAQVEFLREASDDEGVRTPAAAIERAATELLDLGDTAREFHETLDPSSTDHVGPMDVVSHVHHVIEEVRMGHTDGNVVASAPDEAWARAHDSLELALGELVENAVEYGQTDVTVLVDVTVEADAVVVTVTDDGPGMPEAEREVLAAGMESNLRHSTGLGLWFVRWMAINSGGSFDVRENDPTGTVVELRFPRADPPETPSQ</sequence>
<dbReference type="PANTHER" id="PTHR47429:SF2">
    <property type="entry name" value="PROTEIN TWIN LOV 1"/>
    <property type="match status" value="1"/>
</dbReference>
<organism evidence="7 8">
    <name type="scientific">Haloarcula rubra</name>
    <dbReference type="NCBI Taxonomy" id="2487747"/>
    <lineage>
        <taxon>Archaea</taxon>
        <taxon>Methanobacteriati</taxon>
        <taxon>Methanobacteriota</taxon>
        <taxon>Stenosarchaea group</taxon>
        <taxon>Halobacteria</taxon>
        <taxon>Halobacteriales</taxon>
        <taxon>Haloarculaceae</taxon>
        <taxon>Haloarcula</taxon>
    </lineage>
</organism>
<keyword evidence="1" id="KW-0285">Flavoprotein</keyword>
<dbReference type="Pfam" id="PF02518">
    <property type="entry name" value="HATPase_c"/>
    <property type="match status" value="1"/>
</dbReference>
<dbReference type="InterPro" id="IPR003594">
    <property type="entry name" value="HATPase_dom"/>
</dbReference>
<dbReference type="EMBL" id="RKLR01000003">
    <property type="protein sequence ID" value="MBX0323354.1"/>
    <property type="molecule type" value="Genomic_DNA"/>
</dbReference>
<dbReference type="PROSITE" id="PS50109">
    <property type="entry name" value="HIS_KIN"/>
    <property type="match status" value="1"/>
</dbReference>
<comment type="caution">
    <text evidence="7">The sequence shown here is derived from an EMBL/GenBank/DDBJ whole genome shotgun (WGS) entry which is preliminary data.</text>
</comment>
<reference evidence="7 8" key="1">
    <citation type="submission" date="2021-06" db="EMBL/GenBank/DDBJ databases">
        <title>Halomicroarcula sp. a new haloarchaeum isolated from saline soil.</title>
        <authorList>
            <person name="Duran-Viseras A."/>
            <person name="Sanchez-Porro C."/>
            <person name="Ventosa A."/>
        </authorList>
    </citation>
    <scope>NUCLEOTIDE SEQUENCE [LARGE SCALE GENOMIC DNA]</scope>
    <source>
        <strain evidence="7 8">F13</strain>
    </source>
</reference>
<proteinExistence type="predicted"/>
<dbReference type="Gene3D" id="3.30.565.10">
    <property type="entry name" value="Histidine kinase-like ATPase, C-terminal domain"/>
    <property type="match status" value="1"/>
</dbReference>
<dbReference type="CDD" id="cd00130">
    <property type="entry name" value="PAS"/>
    <property type="match status" value="2"/>
</dbReference>
<dbReference type="SUPFAM" id="SSF52172">
    <property type="entry name" value="CheY-like"/>
    <property type="match status" value="1"/>
</dbReference>
<dbReference type="Pfam" id="PF13426">
    <property type="entry name" value="PAS_9"/>
    <property type="match status" value="1"/>
</dbReference>
<feature type="domain" description="Histidine kinase" evidence="4">
    <location>
        <begin position="384"/>
        <end position="590"/>
    </location>
</feature>
<feature type="domain" description="PAC" evidence="6">
    <location>
        <begin position="208"/>
        <end position="259"/>
    </location>
</feature>
<dbReference type="InterPro" id="IPR001610">
    <property type="entry name" value="PAC"/>
</dbReference>
<dbReference type="PROSITE" id="PS50113">
    <property type="entry name" value="PAC"/>
    <property type="match status" value="1"/>
</dbReference>
<dbReference type="SUPFAM" id="SSF55785">
    <property type="entry name" value="PYP-like sensor domain (PAS domain)"/>
    <property type="match status" value="2"/>
</dbReference>
<evidence type="ECO:0000256" key="2">
    <source>
        <dbReference type="ARBA" id="ARBA00022643"/>
    </source>
</evidence>
<dbReference type="InterPro" id="IPR035965">
    <property type="entry name" value="PAS-like_dom_sf"/>
</dbReference>
<evidence type="ECO:0000259" key="5">
    <source>
        <dbReference type="PROSITE" id="PS50112"/>
    </source>
</evidence>
<dbReference type="SUPFAM" id="SSF55874">
    <property type="entry name" value="ATPase domain of HSP90 chaperone/DNA topoisomerase II/histidine kinase"/>
    <property type="match status" value="1"/>
</dbReference>
<dbReference type="InterPro" id="IPR013656">
    <property type="entry name" value="PAS_4"/>
</dbReference>
<dbReference type="InterPro" id="IPR000014">
    <property type="entry name" value="PAS"/>
</dbReference>
<dbReference type="InterPro" id="IPR036890">
    <property type="entry name" value="HATPase_C_sf"/>
</dbReference>
<dbReference type="PROSITE" id="PS50112">
    <property type="entry name" value="PAS"/>
    <property type="match status" value="1"/>
</dbReference>
<keyword evidence="8" id="KW-1185">Reference proteome</keyword>
<dbReference type="CDD" id="cd00075">
    <property type="entry name" value="HATPase"/>
    <property type="match status" value="1"/>
</dbReference>
<dbReference type="AlphaFoldDB" id="A0AAW4PT62"/>
<evidence type="ECO:0000259" key="4">
    <source>
        <dbReference type="PROSITE" id="PS50109"/>
    </source>
</evidence>
<dbReference type="SMART" id="SM00086">
    <property type="entry name" value="PAC"/>
    <property type="match status" value="2"/>
</dbReference>
<keyword evidence="2" id="KW-0288">FMN</keyword>
<evidence type="ECO:0000256" key="1">
    <source>
        <dbReference type="ARBA" id="ARBA00022630"/>
    </source>
</evidence>
<evidence type="ECO:0000313" key="7">
    <source>
        <dbReference type="EMBL" id="MBX0323354.1"/>
    </source>
</evidence>
<dbReference type="SMART" id="SM00387">
    <property type="entry name" value="HATPase_c"/>
    <property type="match status" value="1"/>
</dbReference>